<dbReference type="SUPFAM" id="SSF48225">
    <property type="entry name" value="Seven-hairpin glycosidases"/>
    <property type="match status" value="1"/>
</dbReference>
<evidence type="ECO:0000256" key="1">
    <source>
        <dbReference type="ARBA" id="ARBA00001913"/>
    </source>
</evidence>
<evidence type="ECO:0000256" key="9">
    <source>
        <dbReference type="SAM" id="MobiDB-lite"/>
    </source>
</evidence>
<feature type="region of interest" description="Disordered" evidence="9">
    <location>
        <begin position="702"/>
        <end position="726"/>
    </location>
</feature>
<evidence type="ECO:0000313" key="12">
    <source>
        <dbReference type="Proteomes" id="UP000249619"/>
    </source>
</evidence>
<evidence type="ECO:0000256" key="6">
    <source>
        <dbReference type="PIRSR" id="PIRSR601382-1"/>
    </source>
</evidence>
<evidence type="ECO:0000256" key="7">
    <source>
        <dbReference type="PIRSR" id="PIRSR601382-3"/>
    </source>
</evidence>
<evidence type="ECO:0000256" key="3">
    <source>
        <dbReference type="ARBA" id="ARBA00007658"/>
    </source>
</evidence>
<evidence type="ECO:0000256" key="8">
    <source>
        <dbReference type="RuleBase" id="RU361193"/>
    </source>
</evidence>
<keyword evidence="10" id="KW-0812">Transmembrane</keyword>
<evidence type="ECO:0000313" key="11">
    <source>
        <dbReference type="EMBL" id="RAR11727.1"/>
    </source>
</evidence>
<accession>A0A364N4B8</accession>
<evidence type="ECO:0000256" key="2">
    <source>
        <dbReference type="ARBA" id="ARBA00004922"/>
    </source>
</evidence>
<dbReference type="GO" id="GO:0004571">
    <property type="term" value="F:mannosyl-oligosaccharide 1,2-alpha-mannosidase activity"/>
    <property type="evidence" value="ECO:0007669"/>
    <property type="project" value="InterPro"/>
</dbReference>
<dbReference type="InterPro" id="IPR001382">
    <property type="entry name" value="Glyco_hydro_47"/>
</dbReference>
<comment type="caution">
    <text evidence="11">The sequence shown here is derived from an EMBL/GenBank/DDBJ whole genome shotgun (WGS) entry which is preliminary data.</text>
</comment>
<evidence type="ECO:0000256" key="10">
    <source>
        <dbReference type="SAM" id="Phobius"/>
    </source>
</evidence>
<keyword evidence="4 8" id="KW-0378">Hydrolase</keyword>
<keyword evidence="10" id="KW-0472">Membrane</keyword>
<comment type="cofactor">
    <cofactor evidence="1">
        <name>Ca(2+)</name>
        <dbReference type="ChEBI" id="CHEBI:29108"/>
    </cofactor>
</comment>
<dbReference type="Pfam" id="PF01532">
    <property type="entry name" value="Glyco_hydro_47"/>
    <property type="match status" value="1"/>
</dbReference>
<feature type="transmembrane region" description="Helical" evidence="10">
    <location>
        <begin position="659"/>
        <end position="684"/>
    </location>
</feature>
<dbReference type="GO" id="GO:0005975">
    <property type="term" value="P:carbohydrate metabolic process"/>
    <property type="evidence" value="ECO:0007669"/>
    <property type="project" value="InterPro"/>
</dbReference>
<feature type="disulfide bond" evidence="7">
    <location>
        <begin position="385"/>
        <end position="414"/>
    </location>
</feature>
<dbReference type="AlphaFoldDB" id="A0A364N4B8"/>
<dbReference type="EC" id="3.2.1.-" evidence="8"/>
<dbReference type="STRING" id="183478.A0A364N4B8"/>
<feature type="active site" description="Proton donor" evidence="6">
    <location>
        <position position="175"/>
    </location>
</feature>
<dbReference type="InterPro" id="IPR021848">
    <property type="entry name" value="HODM_asu-like"/>
</dbReference>
<gene>
    <name evidence="11" type="ORF">DDE83_004453</name>
</gene>
<feature type="transmembrane region" description="Helical" evidence="10">
    <location>
        <begin position="606"/>
        <end position="626"/>
    </location>
</feature>
<dbReference type="GO" id="GO:0005509">
    <property type="term" value="F:calcium ion binding"/>
    <property type="evidence" value="ECO:0007669"/>
    <property type="project" value="InterPro"/>
</dbReference>
<comment type="pathway">
    <text evidence="2">Protein modification; protein glycosylation.</text>
</comment>
<evidence type="ECO:0000256" key="5">
    <source>
        <dbReference type="ARBA" id="ARBA00023157"/>
    </source>
</evidence>
<keyword evidence="8 11" id="KW-0326">Glycosidase</keyword>
<dbReference type="InterPro" id="IPR012341">
    <property type="entry name" value="6hp_glycosidase-like_sf"/>
</dbReference>
<dbReference type="GO" id="GO:0036503">
    <property type="term" value="P:ERAD pathway"/>
    <property type="evidence" value="ECO:0007669"/>
    <property type="project" value="UniProtKB-ARBA"/>
</dbReference>
<dbReference type="PANTHER" id="PTHR11742">
    <property type="entry name" value="MANNOSYL-OLIGOSACCHARIDE ALPHA-1,2-MANNOSIDASE-RELATED"/>
    <property type="match status" value="1"/>
</dbReference>
<proteinExistence type="inferred from homology"/>
<feature type="active site" description="Proton donor" evidence="6">
    <location>
        <position position="428"/>
    </location>
</feature>
<dbReference type="FunFam" id="1.50.10.10:FF:000037">
    <property type="entry name" value="alpha-1,2-Mannosidase"/>
    <property type="match status" value="1"/>
</dbReference>
<sequence length="985" mass="111085">MSPIVRRIAALFVSAIFVIFAFRQLGERNNLPSPTFTSSIRITKPVEWKSVPQRHPVSSFAPLPTGTPAAIPKIQHEFGVETEHNKAERLHRQKAVKEAFLHSWRGYKQQAWLQDEVAPVTGGYKNGFGQRAATLVDALDTLFIMGLEDEFEQAVHAVKKIDFTTAAVQRLNVFETTIRYLGGLLSAYDLSKKKHSTLLHKATELGDMLYAAFDTPNRMPITRWDWESAALNGYQEADAQALSAEIGSLTLEFTRLSQLTGDLKYHDAVQRVTNLLEKHQSRTKIPGLFPILISPFREQFNSDGSFTMGGMTDSLYEYLPKQHLLLGGKTDQYRKLYEKAIEPAKKHLFFRAMVPHNQNILMPGDARISSAGSIKLEPNGQHLACFAGGMVGLGAKIFNRTADLDVARKLVDGCVWAYDAMPTGIMPETFRMIPCVSDEDCAWDIEKWHSGVRRAYSGNLHSQHYDIQDVIKEVGLQPGFSKIDDPRFLLRPEAIESVFVLYRITGDSSLQDTAWRMFEAIANATMAEFAHSAIADVTIPEGQETLKLDECESFWLAETLKYFYLIFIILKRIPYVDRTSELEVELETMSCSCCHMSHTFARRSTVINPATIIAMLGWAVIRIQVIRGRLTTLESRSSLAFGRRNYADYLDVGAASKSISVFMAFNLLLLLGAAFLVGSTLALLKRSRRNVLLERLRVGGRRVSGATTPPRSLSPRKKGTPTEVDYSDTFPPSRRFALAKVLKDEELEEPAGDWSRNTIPMETSYLDADETKYLPCGFSVKDIKALGDFPDYATLSGVPLPAPYPEFDIQKALPRPYRPLRWSYHQTMSITKLQTDWWIELENTYEERIRQRQALFAEHGEAVLQALPGSELACKELMEMVLQFLCARYPQYFSLAEDNKVFHNRILNTESDLTSTPPLHVLLNNVPEDFAITLRNEKNGEYIFRAGIICSALGWNVASKIGLNLAGIHAPIPDYKEKMQFSMDR</sequence>
<name>A0A364N4B8_STELY</name>
<feature type="active site" evidence="6">
    <location>
        <position position="313"/>
    </location>
</feature>
<dbReference type="UniPathway" id="UPA00378"/>
<feature type="active site" evidence="6">
    <location>
        <position position="493"/>
    </location>
</feature>
<dbReference type="Gene3D" id="1.50.10.10">
    <property type="match status" value="1"/>
</dbReference>
<dbReference type="GO" id="GO:0005783">
    <property type="term" value="C:endoplasmic reticulum"/>
    <property type="evidence" value="ECO:0007669"/>
    <property type="project" value="TreeGrafter"/>
</dbReference>
<keyword evidence="5 7" id="KW-1015">Disulfide bond</keyword>
<comment type="similarity">
    <text evidence="3 8">Belongs to the glycosyl hydrolase 47 family.</text>
</comment>
<dbReference type="GO" id="GO:0016020">
    <property type="term" value="C:membrane"/>
    <property type="evidence" value="ECO:0007669"/>
    <property type="project" value="InterPro"/>
</dbReference>
<dbReference type="Pfam" id="PF11927">
    <property type="entry name" value="HODM_asu-like"/>
    <property type="match status" value="1"/>
</dbReference>
<organism evidence="11 12">
    <name type="scientific">Stemphylium lycopersici</name>
    <name type="common">Tomato gray leaf spot disease fungus</name>
    <name type="synonym">Thyrospora lycopersici</name>
    <dbReference type="NCBI Taxonomy" id="183478"/>
    <lineage>
        <taxon>Eukaryota</taxon>
        <taxon>Fungi</taxon>
        <taxon>Dikarya</taxon>
        <taxon>Ascomycota</taxon>
        <taxon>Pezizomycotina</taxon>
        <taxon>Dothideomycetes</taxon>
        <taxon>Pleosporomycetidae</taxon>
        <taxon>Pleosporales</taxon>
        <taxon>Pleosporineae</taxon>
        <taxon>Pleosporaceae</taxon>
        <taxon>Stemphylium</taxon>
    </lineage>
</organism>
<dbReference type="Proteomes" id="UP000249619">
    <property type="component" value="Unassembled WGS sequence"/>
</dbReference>
<dbReference type="InterPro" id="IPR050749">
    <property type="entry name" value="Glycosyl_Hydrolase_47"/>
</dbReference>
<evidence type="ECO:0000256" key="4">
    <source>
        <dbReference type="ARBA" id="ARBA00022801"/>
    </source>
</evidence>
<keyword evidence="12" id="KW-1185">Reference proteome</keyword>
<keyword evidence="10" id="KW-1133">Transmembrane helix</keyword>
<dbReference type="InterPro" id="IPR036026">
    <property type="entry name" value="Seven-hairpin_glycosidases"/>
</dbReference>
<protein>
    <recommendedName>
        <fullName evidence="8">alpha-1,2-Mannosidase</fullName>
        <ecNumber evidence="8">3.2.1.-</ecNumber>
    </recommendedName>
</protein>
<dbReference type="PANTHER" id="PTHR11742:SF49">
    <property type="entry name" value="ALPHA-1,2-MANNOSIDASE"/>
    <property type="match status" value="1"/>
</dbReference>
<reference evidence="12" key="1">
    <citation type="submission" date="2018-05" db="EMBL/GenBank/DDBJ databases">
        <title>Draft genome sequence of Stemphylium lycopersici strain CIDEFI 213.</title>
        <authorList>
            <person name="Medina R."/>
            <person name="Franco M.E.E."/>
            <person name="Lucentini C.G."/>
            <person name="Saparrat M.C.N."/>
            <person name="Balatti P.A."/>
        </authorList>
    </citation>
    <scope>NUCLEOTIDE SEQUENCE [LARGE SCALE GENOMIC DNA]</scope>
    <source>
        <strain evidence="12">CIDEFI 213</strain>
    </source>
</reference>
<dbReference type="PRINTS" id="PR00747">
    <property type="entry name" value="GLYHDRLASE47"/>
</dbReference>
<dbReference type="EMBL" id="QGDH01000055">
    <property type="protein sequence ID" value="RAR11727.1"/>
    <property type="molecule type" value="Genomic_DNA"/>
</dbReference>